<accession>A0A3A8G8B6</accession>
<dbReference type="GO" id="GO:0004222">
    <property type="term" value="F:metalloendopeptidase activity"/>
    <property type="evidence" value="ECO:0007669"/>
    <property type="project" value="InterPro"/>
</dbReference>
<dbReference type="GO" id="GO:0046872">
    <property type="term" value="F:metal ion binding"/>
    <property type="evidence" value="ECO:0007669"/>
    <property type="project" value="InterPro"/>
</dbReference>
<evidence type="ECO:0000256" key="4">
    <source>
        <dbReference type="SAM" id="SignalP"/>
    </source>
</evidence>
<dbReference type="PANTHER" id="PTHR11851">
    <property type="entry name" value="METALLOPROTEASE"/>
    <property type="match status" value="1"/>
</dbReference>
<dbReference type="AlphaFoldDB" id="A0A3A8G8B6"/>
<evidence type="ECO:0000313" key="7">
    <source>
        <dbReference type="EMBL" id="RKG55312.1"/>
    </source>
</evidence>
<comment type="caution">
    <text evidence="7">The sequence shown here is derived from an EMBL/GenBank/DDBJ whole genome shotgun (WGS) entry which is preliminary data.</text>
</comment>
<dbReference type="SUPFAM" id="SSF63411">
    <property type="entry name" value="LuxS/MPP-like metallohydrolase"/>
    <property type="match status" value="4"/>
</dbReference>
<organism evidence="7 8">
    <name type="scientific">Acinetobacter cumulans</name>
    <dbReference type="NCBI Taxonomy" id="2136182"/>
    <lineage>
        <taxon>Bacteria</taxon>
        <taxon>Pseudomonadati</taxon>
        <taxon>Pseudomonadota</taxon>
        <taxon>Gammaproteobacteria</taxon>
        <taxon>Moraxellales</taxon>
        <taxon>Moraxellaceae</taxon>
        <taxon>Acinetobacter</taxon>
    </lineage>
</organism>
<dbReference type="PANTHER" id="PTHR11851:SF49">
    <property type="entry name" value="MITOCHONDRIAL-PROCESSING PEPTIDASE SUBUNIT ALPHA"/>
    <property type="match status" value="1"/>
</dbReference>
<dbReference type="EMBL" id="RAXZ01000002">
    <property type="protein sequence ID" value="RKG55312.1"/>
    <property type="molecule type" value="Genomic_DNA"/>
</dbReference>
<gene>
    <name evidence="7" type="ORF">D7V64_03100</name>
</gene>
<sequence length="927" mass="104447">MRLKQLTLSLFLLASTSAVLAQPVLIKTDNNIQEYTLDNGFRIILAPNDKENKVFMNTIYRTGSLNDPQGKGGLAHLLEHLAFKGTQNIKGEEFQRRLDQYTLGTNASTDYYSTKYTNIIRPEQSVLNEVIHLEAERMDKLVLQEKYVPSEIAIVKREREIRLDQPFSVLMDQIFKSAYGNQYLGRLPIGDLNELQSIKMQELNSFYRTWYAPNNAVMVLSGKFDAQAVLKQIDAQFSPIASRAVPAQPKVPTIRGKDIKQREFSVQKGSDLAKFNIYLNGADDAITTALSVSPVLYSLQPSGHLYKDVVETGIANAVQSSTWLDRDFNLVFMGAVYAPNQNAQQVQTTLNKGIEQTQAFNDAELNRVKAMTRNQADSIKNNASAIGTRISDYYVAYDGNWAKYFKDLDDLQKMTVDEVNRTYKAFLVPENRIVGNILPTPEDQKKAQTQKVAEHAQTLDATTAKEEPLKDVASYQAEVKQYVEQSKGYLTSKEKQIQRGKLKNGIQYALFPTQTRDDKTYATIALDFGTAQSLMNKGEVLDLTAYLLFRASAEQSLQDITDKIIESGGGASVSASSNGLSLQLSAKKEKFDEFFKYFMAVVKAPTFEQSQFDLIKSQSISSLDRPYTEPDTVAGMTLSRMLEKYQPGDLRYHFEPDLVKKQYEDATREQVMQLYQQFFKTQRVNIAVTGDFDAKNMQKLLKKEFSQWSTKEPFERLESDYTALNATKVHVLSEQREFGSYQAVLTFPVGSYHVDMPALQVFRHILGDSQLSSRLAQELREKNALVYGFNSSLNFSSWKDSGALGIGANYTAGKSAQVSQAVHKVLNEMLSKGVTEQEVEAAKASMLKKRVTALEDERRIHSMLIPQMEHGRTLAEREERDQAIAKLTKADIDAVIQKYIHLDGLVEVMADQYGQTINQPPSALKKN</sequence>
<dbReference type="InterPro" id="IPR011249">
    <property type="entry name" value="Metalloenz_LuxS/M16"/>
</dbReference>
<evidence type="ECO:0000256" key="2">
    <source>
        <dbReference type="ARBA" id="ARBA00007261"/>
    </source>
</evidence>
<reference evidence="7 8" key="1">
    <citation type="submission" date="2018-09" db="EMBL/GenBank/DDBJ databases">
        <title>The draft genome of Acinetobacter spp. strains.</title>
        <authorList>
            <person name="Qin J."/>
            <person name="Feng Y."/>
            <person name="Zong Z."/>
        </authorList>
    </citation>
    <scope>NUCLEOTIDE SEQUENCE [LARGE SCALE GENOMIC DNA]</scope>
    <source>
        <strain evidence="7 8">WCHAc060002</strain>
    </source>
</reference>
<dbReference type="RefSeq" id="WP_120366807.1">
    <property type="nucleotide sequence ID" value="NZ_RAXZ01000002.1"/>
</dbReference>
<dbReference type="PROSITE" id="PS00143">
    <property type="entry name" value="INSULINASE"/>
    <property type="match status" value="1"/>
</dbReference>
<dbReference type="InterPro" id="IPR011765">
    <property type="entry name" value="Pept_M16_N"/>
</dbReference>
<proteinExistence type="inferred from homology"/>
<evidence type="ECO:0000313" key="8">
    <source>
        <dbReference type="Proteomes" id="UP000281084"/>
    </source>
</evidence>
<comment type="similarity">
    <text evidence="2 3">Belongs to the peptidase M16 family.</text>
</comment>
<evidence type="ECO:0000259" key="5">
    <source>
        <dbReference type="Pfam" id="PF00675"/>
    </source>
</evidence>
<evidence type="ECO:0000256" key="3">
    <source>
        <dbReference type="RuleBase" id="RU004447"/>
    </source>
</evidence>
<dbReference type="Proteomes" id="UP000281084">
    <property type="component" value="Unassembled WGS sequence"/>
</dbReference>
<evidence type="ECO:0000259" key="6">
    <source>
        <dbReference type="Pfam" id="PF05193"/>
    </source>
</evidence>
<protein>
    <submittedName>
        <fullName evidence="7">Insulinase family protein</fullName>
    </submittedName>
</protein>
<feature type="chain" id="PRO_5017424169" evidence="4">
    <location>
        <begin position="22"/>
        <end position="927"/>
    </location>
</feature>
<feature type="signal peptide" evidence="4">
    <location>
        <begin position="1"/>
        <end position="21"/>
    </location>
</feature>
<keyword evidence="4" id="KW-0732">Signal</keyword>
<dbReference type="GO" id="GO:0006508">
    <property type="term" value="P:proteolysis"/>
    <property type="evidence" value="ECO:0007669"/>
    <property type="project" value="InterPro"/>
</dbReference>
<dbReference type="InterPro" id="IPR007863">
    <property type="entry name" value="Peptidase_M16_C"/>
</dbReference>
<dbReference type="InterPro" id="IPR001431">
    <property type="entry name" value="Pept_M16_Zn_BS"/>
</dbReference>
<feature type="domain" description="Peptidase M16 C-terminal" evidence="6">
    <location>
        <begin position="666"/>
        <end position="845"/>
    </location>
</feature>
<comment type="cofactor">
    <cofactor evidence="1">
        <name>Zn(2+)</name>
        <dbReference type="ChEBI" id="CHEBI:29105"/>
    </cofactor>
</comment>
<feature type="domain" description="Peptidase M16 C-terminal" evidence="6">
    <location>
        <begin position="198"/>
        <end position="370"/>
    </location>
</feature>
<dbReference type="InterPro" id="IPR050361">
    <property type="entry name" value="MPP/UQCRC_Complex"/>
</dbReference>
<dbReference type="Pfam" id="PF05193">
    <property type="entry name" value="Peptidase_M16_C"/>
    <property type="match status" value="2"/>
</dbReference>
<dbReference type="Gene3D" id="3.30.830.10">
    <property type="entry name" value="Metalloenzyme, LuxS/M16 peptidase-like"/>
    <property type="match status" value="4"/>
</dbReference>
<name>A0A3A8G8B6_9GAMM</name>
<evidence type="ECO:0000256" key="1">
    <source>
        <dbReference type="ARBA" id="ARBA00001947"/>
    </source>
</evidence>
<feature type="domain" description="Peptidase M16 N-terminal" evidence="5">
    <location>
        <begin position="53"/>
        <end position="186"/>
    </location>
</feature>
<dbReference type="Pfam" id="PF00675">
    <property type="entry name" value="Peptidase_M16"/>
    <property type="match status" value="1"/>
</dbReference>